<dbReference type="AlphaFoldDB" id="A0AAP0J749"/>
<dbReference type="InterPro" id="IPR012677">
    <property type="entry name" value="Nucleotide-bd_a/b_plait_sf"/>
</dbReference>
<dbReference type="PANTHER" id="PTHR45098">
    <property type="entry name" value="DNAJ DOMAIN CONTAINING PROTEIN, EXPRESSED"/>
    <property type="match status" value="1"/>
</dbReference>
<dbReference type="Proteomes" id="UP001420932">
    <property type="component" value="Unassembled WGS sequence"/>
</dbReference>
<protein>
    <recommendedName>
        <fullName evidence="3">RRM domain-containing protein</fullName>
    </recommendedName>
</protein>
<comment type="caution">
    <text evidence="1">The sequence shown here is derived from an EMBL/GenBank/DDBJ whole genome shotgun (WGS) entry which is preliminary data.</text>
</comment>
<gene>
    <name evidence="1" type="ORF">Syun_017749</name>
</gene>
<name>A0AAP0J749_9MAGN</name>
<reference evidence="1 2" key="1">
    <citation type="submission" date="2024-01" db="EMBL/GenBank/DDBJ databases">
        <title>Genome assemblies of Stephania.</title>
        <authorList>
            <person name="Yang L."/>
        </authorList>
    </citation>
    <scope>NUCLEOTIDE SEQUENCE [LARGE SCALE GENOMIC DNA]</scope>
    <source>
        <strain evidence="1">YNDBR</strain>
        <tissue evidence="1">Leaf</tissue>
    </source>
</reference>
<keyword evidence="2" id="KW-1185">Reference proteome</keyword>
<evidence type="ECO:0008006" key="3">
    <source>
        <dbReference type="Google" id="ProtNLM"/>
    </source>
</evidence>
<sequence length="100" mass="11269">MEICTYEANLVELKEGIVGSREEYSVERLKKIFGAFGKVEDVVVQSKKKKKKRTINDLVFMASNDGTVSDTNLNFSTGSVCGDMSNPLIILSKKWCWQGW</sequence>
<evidence type="ECO:0000313" key="2">
    <source>
        <dbReference type="Proteomes" id="UP001420932"/>
    </source>
</evidence>
<dbReference type="EMBL" id="JBBNAF010000007">
    <property type="protein sequence ID" value="KAK9128952.1"/>
    <property type="molecule type" value="Genomic_DNA"/>
</dbReference>
<evidence type="ECO:0000313" key="1">
    <source>
        <dbReference type="EMBL" id="KAK9128952.1"/>
    </source>
</evidence>
<dbReference type="PANTHER" id="PTHR45098:SF1">
    <property type="entry name" value="DNAJ DOMAIN CONTAINING PROTEIN, EXPRESSED"/>
    <property type="match status" value="1"/>
</dbReference>
<proteinExistence type="predicted"/>
<organism evidence="1 2">
    <name type="scientific">Stephania yunnanensis</name>
    <dbReference type="NCBI Taxonomy" id="152371"/>
    <lineage>
        <taxon>Eukaryota</taxon>
        <taxon>Viridiplantae</taxon>
        <taxon>Streptophyta</taxon>
        <taxon>Embryophyta</taxon>
        <taxon>Tracheophyta</taxon>
        <taxon>Spermatophyta</taxon>
        <taxon>Magnoliopsida</taxon>
        <taxon>Ranunculales</taxon>
        <taxon>Menispermaceae</taxon>
        <taxon>Menispermoideae</taxon>
        <taxon>Cissampelideae</taxon>
        <taxon>Stephania</taxon>
    </lineage>
</organism>
<accession>A0AAP0J749</accession>
<dbReference type="Gene3D" id="3.30.70.330">
    <property type="match status" value="1"/>
</dbReference>